<reference evidence="2 3" key="1">
    <citation type="journal article" date="2019" name="Int. J. Syst. Evol. Microbiol.">
        <title>The Global Catalogue of Microorganisms (GCM) 10K type strain sequencing project: providing services to taxonomists for standard genome sequencing and annotation.</title>
        <authorList>
            <consortium name="The Broad Institute Genomics Platform"/>
            <consortium name="The Broad Institute Genome Sequencing Center for Infectious Disease"/>
            <person name="Wu L."/>
            <person name="Ma J."/>
        </authorList>
    </citation>
    <scope>NUCLEOTIDE SEQUENCE [LARGE SCALE GENOMIC DNA]</scope>
    <source>
        <strain evidence="2 3">JCM 15309</strain>
    </source>
</reference>
<dbReference type="Pfam" id="PF13738">
    <property type="entry name" value="Pyr_redox_3"/>
    <property type="match status" value="1"/>
</dbReference>
<protein>
    <submittedName>
        <fullName evidence="2">NAD(P)/FAD-dependent oxidoreductase</fullName>
    </submittedName>
</protein>
<dbReference type="Proteomes" id="UP001500571">
    <property type="component" value="Unassembled WGS sequence"/>
</dbReference>
<evidence type="ECO:0000313" key="2">
    <source>
        <dbReference type="EMBL" id="GAA1969588.1"/>
    </source>
</evidence>
<dbReference type="SUPFAM" id="SSF51905">
    <property type="entry name" value="FAD/NAD(P)-binding domain"/>
    <property type="match status" value="2"/>
</dbReference>
<dbReference type="PRINTS" id="PR00368">
    <property type="entry name" value="FADPNR"/>
</dbReference>
<comment type="caution">
    <text evidence="2">The sequence shown here is derived from an EMBL/GenBank/DDBJ whole genome shotgun (WGS) entry which is preliminary data.</text>
</comment>
<evidence type="ECO:0000256" key="1">
    <source>
        <dbReference type="ARBA" id="ARBA00023002"/>
    </source>
</evidence>
<keyword evidence="1" id="KW-0560">Oxidoreductase</keyword>
<dbReference type="InterPro" id="IPR050982">
    <property type="entry name" value="Auxin_biosynth/cation_transpt"/>
</dbReference>
<dbReference type="Gene3D" id="3.50.50.60">
    <property type="entry name" value="FAD/NAD(P)-binding domain"/>
    <property type="match status" value="2"/>
</dbReference>
<dbReference type="InterPro" id="IPR036188">
    <property type="entry name" value="FAD/NAD-bd_sf"/>
</dbReference>
<dbReference type="PANTHER" id="PTHR43539:SF78">
    <property type="entry name" value="FLAVIN-CONTAINING MONOOXYGENASE"/>
    <property type="match status" value="1"/>
</dbReference>
<keyword evidence="3" id="KW-1185">Reference proteome</keyword>
<name>A0ABN2RIM6_9ACTN</name>
<organism evidence="2 3">
    <name type="scientific">Nocardioides panacihumi</name>
    <dbReference type="NCBI Taxonomy" id="400774"/>
    <lineage>
        <taxon>Bacteria</taxon>
        <taxon>Bacillati</taxon>
        <taxon>Actinomycetota</taxon>
        <taxon>Actinomycetes</taxon>
        <taxon>Propionibacteriales</taxon>
        <taxon>Nocardioidaceae</taxon>
        <taxon>Nocardioides</taxon>
    </lineage>
</organism>
<dbReference type="PANTHER" id="PTHR43539">
    <property type="entry name" value="FLAVIN-BINDING MONOOXYGENASE-LIKE PROTEIN (AFU_ORTHOLOGUE AFUA_4G09220)"/>
    <property type="match status" value="1"/>
</dbReference>
<gene>
    <name evidence="2" type="ORF">GCM10009798_32780</name>
</gene>
<dbReference type="EMBL" id="BAAAPB010000004">
    <property type="protein sequence ID" value="GAA1969588.1"/>
    <property type="molecule type" value="Genomic_DNA"/>
</dbReference>
<proteinExistence type="predicted"/>
<accession>A0ABN2RIM6</accession>
<dbReference type="PRINTS" id="PR00411">
    <property type="entry name" value="PNDRDTASEI"/>
</dbReference>
<evidence type="ECO:0000313" key="3">
    <source>
        <dbReference type="Proteomes" id="UP001500571"/>
    </source>
</evidence>
<dbReference type="RefSeq" id="WP_344046623.1">
    <property type="nucleotide sequence ID" value="NZ_BAAAPB010000004.1"/>
</dbReference>
<sequence>MVTRIDTVVVGAGHAGLAVSRLLTSAGRDHVVLDRGRVAESWRTERWESLRLLGPSWMVRLPGWRYDGPERDGYLTLSQLVGHLEEYAAGLPVETGRTVQSVDAVGDGYRVVTPGRTWLARHVVVATGPSGRPAMPAGLLGLDPGVEVISPLRYRRPDALAPGGVLVVGASSSGVQIAEELAVAGRRVVLAVGRHTRMPRRYRGLDAYWWLERTGRLSRTIDTMPDRAAARREASYQIVGRAPGDPRTPDLDLGALQALGVELVGRFHEAEGHRIRLGNAGGLAATVGLADRRMHRFLDAADRRVHEDTLRGTIEEWRTAPEGPSQRPAPVRVGPTREAIDLRAEGITTVIVATGYRPHHPWLRVPVTDPDGTIRQVRGATPAPGLYVVGQRFQHRRDSATIDGARHGARDVVSHLCADDVRGLRAALFEMEETG</sequence>